<dbReference type="InterPro" id="IPR022357">
    <property type="entry name" value="MIP_CS"/>
</dbReference>
<dbReference type="Proteomes" id="UP000306630">
    <property type="component" value="Unassembled WGS sequence"/>
</dbReference>
<dbReference type="Proteomes" id="UP000186351">
    <property type="component" value="Chromosome"/>
</dbReference>
<dbReference type="InterPro" id="IPR050363">
    <property type="entry name" value="MIP/Aquaporin"/>
</dbReference>
<evidence type="ECO:0000256" key="4">
    <source>
        <dbReference type="ARBA" id="ARBA00022692"/>
    </source>
</evidence>
<evidence type="ECO:0000256" key="2">
    <source>
        <dbReference type="ARBA" id="ARBA00006175"/>
    </source>
</evidence>
<evidence type="ECO:0000256" key="6">
    <source>
        <dbReference type="ARBA" id="ARBA00023136"/>
    </source>
</evidence>
<keyword evidence="6 8" id="KW-0472">Membrane</keyword>
<dbReference type="Pfam" id="PF00230">
    <property type="entry name" value="MIP"/>
    <property type="match status" value="1"/>
</dbReference>
<dbReference type="PROSITE" id="PS00221">
    <property type="entry name" value="MIP"/>
    <property type="match status" value="1"/>
</dbReference>
<feature type="transmembrane region" description="Helical" evidence="8">
    <location>
        <begin position="13"/>
        <end position="33"/>
    </location>
</feature>
<dbReference type="NCBIfam" id="TIGR00861">
    <property type="entry name" value="MIP"/>
    <property type="match status" value="1"/>
</dbReference>
<dbReference type="OrthoDB" id="9807293at2"/>
<feature type="transmembrane region" description="Helical" evidence="8">
    <location>
        <begin position="87"/>
        <end position="112"/>
    </location>
</feature>
<dbReference type="EMBL" id="CP015402">
    <property type="protein sequence ID" value="ANU63998.1"/>
    <property type="molecule type" value="Genomic_DNA"/>
</dbReference>
<evidence type="ECO:0000313" key="9">
    <source>
        <dbReference type="EMBL" id="ANU63998.1"/>
    </source>
</evidence>
<reference evidence="10 12" key="3">
    <citation type="submission" date="2019-04" db="EMBL/GenBank/DDBJ databases">
        <title>Microbes associate with the intestines of laboratory mice.</title>
        <authorList>
            <person name="Navarre W."/>
            <person name="Wong E."/>
            <person name="Huang K."/>
            <person name="Tropini C."/>
            <person name="Ng K."/>
            <person name="Yu B."/>
        </authorList>
    </citation>
    <scope>NUCLEOTIDE SEQUENCE [LARGE SCALE GENOMIC DNA]</scope>
    <source>
        <strain evidence="10 12">NM06_A21</strain>
    </source>
</reference>
<sequence length="262" mass="27677">METSTWQCFVQCIFEFIGTFVLILLGCGVCACVSLRKSKGEGGGWIVVTLAWGLAVFCGVLIAGPWSGAHLNPAVTIGLAAAGKFPWAYTGPFIVSQILGGMLGAMCVYVFYKDHFDATEGAEAKLGVFSTIPAIKNYWRNFLCEVIGTFVLVLVILFIGDEGNTAALNTVKGEHELIGLGSVGALPVALLVVVIGMSLGGTTGYAINPARDLGPRLAHAVLPIRGKGSSQWDYSWVPVFGPVVGGIIAALLYWIVKSMMNA</sequence>
<dbReference type="GeneID" id="65537179"/>
<comment type="similarity">
    <text evidence="2 7">Belongs to the MIP/aquaporin (TC 1.A.8) family.</text>
</comment>
<comment type="subcellular location">
    <subcellularLocation>
        <location evidence="1">Membrane</location>
        <topology evidence="1">Multi-pass membrane protein</topology>
    </subcellularLocation>
</comment>
<evidence type="ECO:0000256" key="1">
    <source>
        <dbReference type="ARBA" id="ARBA00004141"/>
    </source>
</evidence>
<dbReference type="CDD" id="cd00333">
    <property type="entry name" value="MIP"/>
    <property type="match status" value="1"/>
</dbReference>
<keyword evidence="11" id="KW-1185">Reference proteome</keyword>
<dbReference type="STRING" id="1796646.A4V02_09895"/>
<dbReference type="SUPFAM" id="SSF81338">
    <property type="entry name" value="Aquaporin-like"/>
    <property type="match status" value="1"/>
</dbReference>
<reference evidence="11" key="1">
    <citation type="submission" date="2016-04" db="EMBL/GenBank/DDBJ databases">
        <title>Complete Genome Sequences of Twelve Strains of a Stable Defined Moderately Diverse Mouse Microbiota 2 (sDMDMm2).</title>
        <authorList>
            <person name="Uchimura Y."/>
            <person name="Wyss M."/>
            <person name="Brugiroux S."/>
            <person name="Limenitakis J.P."/>
            <person name="Stecher B."/>
            <person name="McCoy K.D."/>
            <person name="Macpherson A.J."/>
        </authorList>
    </citation>
    <scope>NUCLEOTIDE SEQUENCE [LARGE SCALE GENOMIC DNA]</scope>
    <source>
        <strain evidence="11">YL27</strain>
    </source>
</reference>
<dbReference type="AlphaFoldDB" id="A0A1B1SB37"/>
<dbReference type="RefSeq" id="WP_068961291.1">
    <property type="nucleotide sequence ID" value="NZ_CAJTAP010000033.1"/>
</dbReference>
<proteinExistence type="inferred from homology"/>
<dbReference type="GO" id="GO:0005886">
    <property type="term" value="C:plasma membrane"/>
    <property type="evidence" value="ECO:0007669"/>
    <property type="project" value="TreeGrafter"/>
</dbReference>
<dbReference type="PANTHER" id="PTHR43829:SF9">
    <property type="entry name" value="AQUAPORIN-9"/>
    <property type="match status" value="1"/>
</dbReference>
<keyword evidence="4 7" id="KW-0812">Transmembrane</keyword>
<evidence type="ECO:0000256" key="3">
    <source>
        <dbReference type="ARBA" id="ARBA00022448"/>
    </source>
</evidence>
<protein>
    <submittedName>
        <fullName evidence="9 10">Aquaporin</fullName>
    </submittedName>
</protein>
<accession>A0A1B1SB37</accession>
<evidence type="ECO:0000256" key="7">
    <source>
        <dbReference type="RuleBase" id="RU000477"/>
    </source>
</evidence>
<reference evidence="9" key="2">
    <citation type="submission" date="2017-04" db="EMBL/GenBank/DDBJ databases">
        <title>Complete Genome Sequences of Twelve Strains of a Stable Defined Moderately Diverse Mouse Microbiota 2 (sDMDMm2).</title>
        <authorList>
            <person name="Uchimura Y."/>
            <person name="Wyss M."/>
            <person name="Brugiroux S."/>
            <person name="Limenitakis J.P."/>
            <person name="Stecher B."/>
            <person name="McCoy K.D."/>
            <person name="Macpherson A.J."/>
        </authorList>
    </citation>
    <scope>NUCLEOTIDE SEQUENCE</scope>
    <source>
        <strain evidence="9">YL27</strain>
    </source>
</reference>
<keyword evidence="3 7" id="KW-0813">Transport</keyword>
<dbReference type="EMBL" id="SRYD01000018">
    <property type="protein sequence ID" value="TGY74692.1"/>
    <property type="molecule type" value="Genomic_DNA"/>
</dbReference>
<evidence type="ECO:0000256" key="5">
    <source>
        <dbReference type="ARBA" id="ARBA00022989"/>
    </source>
</evidence>
<dbReference type="KEGG" id="pary:A4V02_09895"/>
<dbReference type="PRINTS" id="PR00783">
    <property type="entry name" value="MINTRINSICP"/>
</dbReference>
<dbReference type="Gene3D" id="1.20.1080.10">
    <property type="entry name" value="Glycerol uptake facilitator protein"/>
    <property type="match status" value="1"/>
</dbReference>
<keyword evidence="5 8" id="KW-1133">Transmembrane helix</keyword>
<dbReference type="GO" id="GO:0015254">
    <property type="term" value="F:glycerol channel activity"/>
    <property type="evidence" value="ECO:0007669"/>
    <property type="project" value="TreeGrafter"/>
</dbReference>
<name>A0A1B1SB37_9BACT</name>
<feature type="transmembrane region" description="Helical" evidence="8">
    <location>
        <begin position="234"/>
        <end position="256"/>
    </location>
</feature>
<dbReference type="PANTHER" id="PTHR43829">
    <property type="entry name" value="AQUAPORIN OR AQUAGLYCEROPORIN RELATED"/>
    <property type="match status" value="1"/>
</dbReference>
<dbReference type="InterPro" id="IPR023271">
    <property type="entry name" value="Aquaporin-like"/>
</dbReference>
<feature type="transmembrane region" description="Helical" evidence="8">
    <location>
        <begin position="45"/>
        <end position="67"/>
    </location>
</feature>
<accession>A0A1Z2XHJ2</accession>
<feature type="transmembrane region" description="Helical" evidence="8">
    <location>
        <begin position="142"/>
        <end position="160"/>
    </location>
</feature>
<evidence type="ECO:0000313" key="11">
    <source>
        <dbReference type="Proteomes" id="UP000186351"/>
    </source>
</evidence>
<gene>
    <name evidence="9" type="ORF">A4V02_09895</name>
    <name evidence="10" type="ORF">E5333_05650</name>
</gene>
<dbReference type="InterPro" id="IPR000425">
    <property type="entry name" value="MIP"/>
</dbReference>
<organism evidence="9 11">
    <name type="scientific">Muribaculum intestinale</name>
    <dbReference type="NCBI Taxonomy" id="1796646"/>
    <lineage>
        <taxon>Bacteria</taxon>
        <taxon>Pseudomonadati</taxon>
        <taxon>Bacteroidota</taxon>
        <taxon>Bacteroidia</taxon>
        <taxon>Bacteroidales</taxon>
        <taxon>Muribaculaceae</taxon>
        <taxon>Muribaculum</taxon>
    </lineage>
</organism>
<evidence type="ECO:0000313" key="10">
    <source>
        <dbReference type="EMBL" id="TGY74692.1"/>
    </source>
</evidence>
<evidence type="ECO:0000256" key="8">
    <source>
        <dbReference type="SAM" id="Phobius"/>
    </source>
</evidence>
<feature type="transmembrane region" description="Helical" evidence="8">
    <location>
        <begin position="180"/>
        <end position="207"/>
    </location>
</feature>
<evidence type="ECO:0000313" key="12">
    <source>
        <dbReference type="Proteomes" id="UP000306630"/>
    </source>
</evidence>